<evidence type="ECO:0000313" key="1">
    <source>
        <dbReference type="EMBL" id="KKM77418.1"/>
    </source>
</evidence>
<comment type="caution">
    <text evidence="1">The sequence shown here is derived from an EMBL/GenBank/DDBJ whole genome shotgun (WGS) entry which is preliminary data.</text>
</comment>
<dbReference type="AlphaFoldDB" id="A0A0F9K605"/>
<gene>
    <name evidence="1" type="ORF">LCGC14_1370360</name>
</gene>
<protein>
    <submittedName>
        <fullName evidence="1">Uncharacterized protein</fullName>
    </submittedName>
</protein>
<reference evidence="1" key="1">
    <citation type="journal article" date="2015" name="Nature">
        <title>Complex archaea that bridge the gap between prokaryotes and eukaryotes.</title>
        <authorList>
            <person name="Spang A."/>
            <person name="Saw J.H."/>
            <person name="Jorgensen S.L."/>
            <person name="Zaremba-Niedzwiedzka K."/>
            <person name="Martijn J."/>
            <person name="Lind A.E."/>
            <person name="van Eijk R."/>
            <person name="Schleper C."/>
            <person name="Guy L."/>
            <person name="Ettema T.J."/>
        </authorList>
    </citation>
    <scope>NUCLEOTIDE SEQUENCE</scope>
</reference>
<name>A0A0F9K605_9ZZZZ</name>
<organism evidence="1">
    <name type="scientific">marine sediment metagenome</name>
    <dbReference type="NCBI Taxonomy" id="412755"/>
    <lineage>
        <taxon>unclassified sequences</taxon>
        <taxon>metagenomes</taxon>
        <taxon>ecological metagenomes</taxon>
    </lineage>
</organism>
<sequence length="102" mass="11694">MNTLFEIATRYAAMECTGCAVSYAITCDFQAQRVKDHKTFHCPNGCVQHYEAESKEERLQRCLNSERDDNNGLRYRIDHANRSRAALKGQVTKIKRRVGKGI</sequence>
<dbReference type="EMBL" id="LAZR01008645">
    <property type="protein sequence ID" value="KKM77418.1"/>
    <property type="molecule type" value="Genomic_DNA"/>
</dbReference>
<accession>A0A0F9K605</accession>
<proteinExistence type="predicted"/>
<feature type="non-terminal residue" evidence="1">
    <location>
        <position position="102"/>
    </location>
</feature>